<dbReference type="PRINTS" id="PR00125">
    <property type="entry name" value="ATPASEDELTA"/>
</dbReference>
<comment type="function">
    <text evidence="7">This protein is part of the stalk that links CF(0) to CF(1). It either transmits conformational changes from CF(0) to CF(1) or is implicated in proton conduction.</text>
</comment>
<keyword evidence="3 7" id="KW-0375">Hydrogen ion transport</keyword>
<dbReference type="AlphaFoldDB" id="A0A4R6BUG5"/>
<evidence type="ECO:0000256" key="2">
    <source>
        <dbReference type="ARBA" id="ARBA00022448"/>
    </source>
</evidence>
<dbReference type="PANTHER" id="PTHR11910">
    <property type="entry name" value="ATP SYNTHASE DELTA CHAIN"/>
    <property type="match status" value="1"/>
</dbReference>
<evidence type="ECO:0000256" key="1">
    <source>
        <dbReference type="ARBA" id="ARBA00004370"/>
    </source>
</evidence>
<comment type="similarity">
    <text evidence="7">Belongs to the ATPase delta chain family.</text>
</comment>
<dbReference type="EMBL" id="SCWB01000010">
    <property type="protein sequence ID" value="TDM10519.1"/>
    <property type="molecule type" value="Genomic_DNA"/>
</dbReference>
<dbReference type="GO" id="GO:0046933">
    <property type="term" value="F:proton-transporting ATP synthase activity, rotational mechanism"/>
    <property type="evidence" value="ECO:0007669"/>
    <property type="project" value="UniProtKB-UniRule"/>
</dbReference>
<keyword evidence="9" id="KW-1185">Reference proteome</keyword>
<dbReference type="Proteomes" id="UP000294802">
    <property type="component" value="Unassembled WGS sequence"/>
</dbReference>
<dbReference type="GO" id="GO:0005886">
    <property type="term" value="C:plasma membrane"/>
    <property type="evidence" value="ECO:0007669"/>
    <property type="project" value="UniProtKB-SubCell"/>
</dbReference>
<keyword evidence="2 7" id="KW-0813">Transport</keyword>
<keyword evidence="4 7" id="KW-0406">Ion transport</keyword>
<evidence type="ECO:0000313" key="9">
    <source>
        <dbReference type="Proteomes" id="UP000294802"/>
    </source>
</evidence>
<organism evidence="8 9">
    <name type="scientific">Macrococcus lamae</name>
    <dbReference type="NCBI Taxonomy" id="198484"/>
    <lineage>
        <taxon>Bacteria</taxon>
        <taxon>Bacillati</taxon>
        <taxon>Bacillota</taxon>
        <taxon>Bacilli</taxon>
        <taxon>Bacillales</taxon>
        <taxon>Staphylococcaceae</taxon>
        <taxon>Macrococcus</taxon>
    </lineage>
</organism>
<name>A0A4R6BUG5_9STAP</name>
<accession>A0A4R6BUG5</accession>
<keyword evidence="6 7" id="KW-0066">ATP synthesis</keyword>
<dbReference type="SUPFAM" id="SSF47928">
    <property type="entry name" value="N-terminal domain of the delta subunit of the F1F0-ATP synthase"/>
    <property type="match status" value="1"/>
</dbReference>
<evidence type="ECO:0000256" key="4">
    <source>
        <dbReference type="ARBA" id="ARBA00023065"/>
    </source>
</evidence>
<evidence type="ECO:0000256" key="6">
    <source>
        <dbReference type="ARBA" id="ARBA00023310"/>
    </source>
</evidence>
<dbReference type="RefSeq" id="WP_133443917.1">
    <property type="nucleotide sequence ID" value="NZ_SCWB01000010.1"/>
</dbReference>
<keyword evidence="7" id="KW-0139">CF(1)</keyword>
<keyword evidence="7" id="KW-1003">Cell membrane</keyword>
<evidence type="ECO:0000256" key="7">
    <source>
        <dbReference type="HAMAP-Rule" id="MF_01416"/>
    </source>
</evidence>
<dbReference type="HAMAP" id="MF_01416">
    <property type="entry name" value="ATP_synth_delta_bact"/>
    <property type="match status" value="1"/>
</dbReference>
<evidence type="ECO:0000313" key="8">
    <source>
        <dbReference type="EMBL" id="TDM10519.1"/>
    </source>
</evidence>
<dbReference type="Pfam" id="PF00213">
    <property type="entry name" value="OSCP"/>
    <property type="match status" value="1"/>
</dbReference>
<proteinExistence type="inferred from homology"/>
<comment type="function">
    <text evidence="7">F(1)F(0) ATP synthase produces ATP from ADP in the presence of a proton or sodium gradient. F-type ATPases consist of two structural domains, F(1) containing the extramembraneous catalytic core and F(0) containing the membrane proton channel, linked together by a central stalk and a peripheral stalk. During catalysis, ATP synthesis in the catalytic domain of F(1) is coupled via a rotary mechanism of the central stalk subunits to proton translocation.</text>
</comment>
<dbReference type="NCBIfam" id="TIGR01145">
    <property type="entry name" value="ATP_synt_delta"/>
    <property type="match status" value="1"/>
</dbReference>
<reference evidence="8 9" key="1">
    <citation type="submission" date="2019-01" db="EMBL/GenBank/DDBJ databases">
        <title>Draft genome sequences of the type strains of six Macrococcus species.</title>
        <authorList>
            <person name="Mazhar S."/>
            <person name="Altermann E."/>
            <person name="Hill C."/>
            <person name="Mcauliffe O."/>
        </authorList>
    </citation>
    <scope>NUCLEOTIDE SEQUENCE [LARGE SCALE GENOMIC DNA]</scope>
    <source>
        <strain evidence="8 9">CCM4815</strain>
    </source>
</reference>
<dbReference type="InterPro" id="IPR000711">
    <property type="entry name" value="ATPase_OSCP/dsu"/>
</dbReference>
<dbReference type="GO" id="GO:0045259">
    <property type="term" value="C:proton-transporting ATP synthase complex"/>
    <property type="evidence" value="ECO:0007669"/>
    <property type="project" value="UniProtKB-KW"/>
</dbReference>
<sequence length="177" mass="20096">MAHVAKKYAESLFEVSRENGVQENVHADLQEINTAVADSKAFQLFAEDPKVSEDTRISFVKKTFGGAEQPLLNLLQILAERKQLNLLPEIARNFEFYYNEYNEQQYMKVESVYALSSDELDAIGQSFINRTGYKKLILDNVINPELIGGIRATIGTTVYDGSIKNDLLQLEKSFHQQ</sequence>
<evidence type="ECO:0000256" key="3">
    <source>
        <dbReference type="ARBA" id="ARBA00022781"/>
    </source>
</evidence>
<protein>
    <recommendedName>
        <fullName evidence="7">ATP synthase subunit delta</fullName>
    </recommendedName>
    <alternativeName>
        <fullName evidence="7">ATP synthase F(1) sector subunit delta</fullName>
    </alternativeName>
    <alternativeName>
        <fullName evidence="7">F-type ATPase subunit delta</fullName>
        <shortName evidence="7">F-ATPase subunit delta</shortName>
    </alternativeName>
</protein>
<gene>
    <name evidence="7" type="primary">atpH</name>
    <name evidence="8" type="ORF">ERX29_06635</name>
</gene>
<dbReference type="InterPro" id="IPR026015">
    <property type="entry name" value="ATP_synth_OSCP/delta_N_sf"/>
</dbReference>
<keyword evidence="5 7" id="KW-0472">Membrane</keyword>
<dbReference type="OrthoDB" id="9802471at2"/>
<comment type="caution">
    <text evidence="8">The sequence shown here is derived from an EMBL/GenBank/DDBJ whole genome shotgun (WGS) entry which is preliminary data.</text>
</comment>
<evidence type="ECO:0000256" key="5">
    <source>
        <dbReference type="ARBA" id="ARBA00023136"/>
    </source>
</evidence>
<dbReference type="Gene3D" id="1.10.520.20">
    <property type="entry name" value="N-terminal domain of the delta subunit of the F1F0-ATP synthase"/>
    <property type="match status" value="1"/>
</dbReference>
<dbReference type="NCBIfam" id="NF004399">
    <property type="entry name" value="PRK05758.1-1"/>
    <property type="match status" value="1"/>
</dbReference>
<comment type="subcellular location">
    <subcellularLocation>
        <location evidence="7">Cell membrane</location>
        <topology evidence="7">Peripheral membrane protein</topology>
    </subcellularLocation>
    <subcellularLocation>
        <location evidence="1">Membrane</location>
    </subcellularLocation>
</comment>